<dbReference type="AlphaFoldDB" id="A0AAV9JTK2"/>
<dbReference type="InterPro" id="IPR011006">
    <property type="entry name" value="CheY-like_superfamily"/>
</dbReference>
<feature type="domain" description="Histidine kinase" evidence="3">
    <location>
        <begin position="660"/>
        <end position="940"/>
    </location>
</feature>
<dbReference type="Pfam" id="PF00989">
    <property type="entry name" value="PAS"/>
    <property type="match status" value="1"/>
</dbReference>
<dbReference type="EMBL" id="JAVFHQ010000009">
    <property type="protein sequence ID" value="KAK4547905.1"/>
    <property type="molecule type" value="Genomic_DNA"/>
</dbReference>
<organism evidence="7 8">
    <name type="scientific">Oleoguttula mirabilis</name>
    <dbReference type="NCBI Taxonomy" id="1507867"/>
    <lineage>
        <taxon>Eukaryota</taxon>
        <taxon>Fungi</taxon>
        <taxon>Dikarya</taxon>
        <taxon>Ascomycota</taxon>
        <taxon>Pezizomycotina</taxon>
        <taxon>Dothideomycetes</taxon>
        <taxon>Dothideomycetidae</taxon>
        <taxon>Mycosphaerellales</taxon>
        <taxon>Teratosphaeriaceae</taxon>
        <taxon>Oleoguttula</taxon>
    </lineage>
</organism>
<dbReference type="CDD" id="cd17546">
    <property type="entry name" value="REC_hyHK_CKI1_RcsC-like"/>
    <property type="match status" value="1"/>
</dbReference>
<feature type="domain" description="Response regulatory" evidence="4">
    <location>
        <begin position="970"/>
        <end position="1101"/>
    </location>
</feature>
<comment type="caution">
    <text evidence="7">The sequence shown here is derived from an EMBL/GenBank/DDBJ whole genome shotgun (WGS) entry which is preliminary data.</text>
</comment>
<gene>
    <name evidence="7" type="ORF">LTR36_010624</name>
</gene>
<dbReference type="PANTHER" id="PTHR43719:SF30">
    <property type="entry name" value="TWO-COMPONENT SYSTEM RESPONSE REGULATOR"/>
    <property type="match status" value="1"/>
</dbReference>
<dbReference type="Pfam" id="PF00512">
    <property type="entry name" value="HisKA"/>
    <property type="match status" value="1"/>
</dbReference>
<dbReference type="InterPro" id="IPR058846">
    <property type="entry name" value="PAS-like"/>
</dbReference>
<dbReference type="SUPFAM" id="SSF47384">
    <property type="entry name" value="Homodimeric domain of signal transducing histidine kinase"/>
    <property type="match status" value="1"/>
</dbReference>
<keyword evidence="8" id="KW-1185">Reference proteome</keyword>
<accession>A0AAV9JTK2</accession>
<dbReference type="GO" id="GO:0006355">
    <property type="term" value="P:regulation of DNA-templated transcription"/>
    <property type="evidence" value="ECO:0007669"/>
    <property type="project" value="InterPro"/>
</dbReference>
<dbReference type="InterPro" id="IPR001789">
    <property type="entry name" value="Sig_transdc_resp-reg_receiver"/>
</dbReference>
<dbReference type="SUPFAM" id="SSF52172">
    <property type="entry name" value="CheY-like"/>
    <property type="match status" value="1"/>
</dbReference>
<dbReference type="PROSITE" id="PS50110">
    <property type="entry name" value="RESPONSE_REGULATORY"/>
    <property type="match status" value="1"/>
</dbReference>
<evidence type="ECO:0000259" key="4">
    <source>
        <dbReference type="PROSITE" id="PS50110"/>
    </source>
</evidence>
<dbReference type="Pfam" id="PF00072">
    <property type="entry name" value="Response_reg"/>
    <property type="match status" value="1"/>
</dbReference>
<dbReference type="InterPro" id="IPR050956">
    <property type="entry name" value="2C_system_His_kinase"/>
</dbReference>
<dbReference type="SUPFAM" id="SSF55785">
    <property type="entry name" value="PYP-like sensor domain (PAS domain)"/>
    <property type="match status" value="2"/>
</dbReference>
<dbReference type="SMART" id="SM00091">
    <property type="entry name" value="PAS"/>
    <property type="match status" value="2"/>
</dbReference>
<proteinExistence type="predicted"/>
<dbReference type="Pfam" id="PF08448">
    <property type="entry name" value="PAS_4"/>
    <property type="match status" value="1"/>
</dbReference>
<sequence length="1103" mass="120257">MDAVSPLDFLDADPRPACVVDLRKCGRNGEPHIELRNTALQTQGNLLDTLLGNDEENSSARARFRAWIADEGGGAAVFTSLDCVGGYRLCGYTVRRRWRVIQWQQTDGGVAHSTVEHGNGIASNGKPVDTSIHELTLSEHALDPTTLVQGLSSLFESSVACRDVGVFWTELVDAIVTPAHGCQFAYVYSLHRRSGANTDFVESPGQAGNSKYQMASAQGCQAAGMALPADINIATGRTRFASICRAAQALLQPLELDGEDLLSFKCGDAAHGFNSLTSAQIQAVLCPILVRGAKVATGFLVVGIKSGVARSQLSRAWLKCITSLASERVQAIMNAEEAMIATGEYESKSKVLENALADRNDVTEKLASTLAMIEMVDVGIFDFDTSGVLLHANEAYYRLSGHPKGDAAKGYSWADCVFPEDQEMTFTQWGLLSQGVATNFEMRWKRPMASTFDGKEDTEGQWVLAACVPTKNEAGEVIAIAGCIMDLAAQKRSQNDALKRAEALERAQASEERFTRFAESAPIGIYILGLDLKLQYVNRAWFDINGHEVVEDFGIIDWHSVVSAEGIAVVAVQLDLVIQKQQAVTFQFQLQRAWSNGQGGQGQAWALASAYPEVDKDGAVIGIAGTLTDISQLKWAESVQKQRVEEAVEARRQQDNFIDMTSHEIRNPLGAVIHCADLVMSSLKDMADLVGGSLSAFSPDQRTHFNELRDGALEAVNTIISCSSHQKRIVDDILTLSKLDSRLLTIVPSPIRLDSILRDAANMFEVDAKKVSVELRVDKADSLRTLAVDWVMLDSGRVMQVLINLITNALKFTQKEAVRVVTLSMGASRSRLSERELEVEFVPLHTLRDRAVNGVEWGSGEEVYLYFKVSDTGCGFSDEQKAIIFERFAQASPRTHSRYGGSGLGLFITRELIELQGGEIGVSSRPGDGTAFAFYVTARSVVAPQTDLAIAGPRRSSKETGSKQAKVSHTILVVEDNVVNQKVLRKQLEKLGHDVHVVSHGGEALSFLETTSCWKGNTATDVNLDVILMDIEMPVMDGFTCTRKIREAEAQGQIEGHLPIIAVSANARHEQIKYALECGMDDTISKPFRIVDLIPKIARLIAG</sequence>
<dbReference type="CDD" id="cd00130">
    <property type="entry name" value="PAS"/>
    <property type="match status" value="2"/>
</dbReference>
<dbReference type="InterPro" id="IPR000014">
    <property type="entry name" value="PAS"/>
</dbReference>
<dbReference type="Gene3D" id="3.40.50.2300">
    <property type="match status" value="1"/>
</dbReference>
<dbReference type="InterPro" id="IPR004358">
    <property type="entry name" value="Sig_transdc_His_kin-like_C"/>
</dbReference>
<dbReference type="PANTHER" id="PTHR43719">
    <property type="entry name" value="TWO-COMPONENT HISTIDINE KINASE"/>
    <property type="match status" value="1"/>
</dbReference>
<dbReference type="Pfam" id="PF02518">
    <property type="entry name" value="HATPase_c"/>
    <property type="match status" value="1"/>
</dbReference>
<dbReference type="Gene3D" id="3.30.450.20">
    <property type="entry name" value="PAS domain"/>
    <property type="match status" value="2"/>
</dbReference>
<dbReference type="InterPro" id="IPR013767">
    <property type="entry name" value="PAS_fold"/>
</dbReference>
<feature type="domain" description="PAC" evidence="6">
    <location>
        <begin position="584"/>
        <end position="642"/>
    </location>
</feature>
<dbReference type="InterPro" id="IPR036097">
    <property type="entry name" value="HisK_dim/P_sf"/>
</dbReference>
<evidence type="ECO:0000313" key="8">
    <source>
        <dbReference type="Proteomes" id="UP001324427"/>
    </source>
</evidence>
<reference evidence="7 8" key="1">
    <citation type="submission" date="2021-11" db="EMBL/GenBank/DDBJ databases">
        <title>Black yeast isolated from Biological Soil Crust.</title>
        <authorList>
            <person name="Kurbessoian T."/>
        </authorList>
    </citation>
    <scope>NUCLEOTIDE SEQUENCE [LARGE SCALE GENOMIC DNA]</scope>
    <source>
        <strain evidence="7 8">CCFEE 5522</strain>
    </source>
</reference>
<feature type="modified residue" description="4-aspartylphosphate" evidence="2">
    <location>
        <position position="1030"/>
    </location>
</feature>
<dbReference type="InterPro" id="IPR003661">
    <property type="entry name" value="HisK_dim/P_dom"/>
</dbReference>
<dbReference type="InterPro" id="IPR000700">
    <property type="entry name" value="PAS-assoc_C"/>
</dbReference>
<dbReference type="Gene3D" id="1.10.287.130">
    <property type="match status" value="1"/>
</dbReference>
<dbReference type="PROSITE" id="PS50112">
    <property type="entry name" value="PAS"/>
    <property type="match status" value="1"/>
</dbReference>
<dbReference type="SMART" id="SM00448">
    <property type="entry name" value="REC"/>
    <property type="match status" value="1"/>
</dbReference>
<evidence type="ECO:0000259" key="3">
    <source>
        <dbReference type="PROSITE" id="PS50109"/>
    </source>
</evidence>
<evidence type="ECO:0000256" key="2">
    <source>
        <dbReference type="PROSITE-ProRule" id="PRU00169"/>
    </source>
</evidence>
<evidence type="ECO:0000256" key="1">
    <source>
        <dbReference type="ARBA" id="ARBA00022553"/>
    </source>
</evidence>
<dbReference type="InterPro" id="IPR035965">
    <property type="entry name" value="PAS-like_dom_sf"/>
</dbReference>
<evidence type="ECO:0000259" key="6">
    <source>
        <dbReference type="PROSITE" id="PS50113"/>
    </source>
</evidence>
<evidence type="ECO:0000259" key="5">
    <source>
        <dbReference type="PROSITE" id="PS50112"/>
    </source>
</evidence>
<dbReference type="InterPro" id="IPR005467">
    <property type="entry name" value="His_kinase_dom"/>
</dbReference>
<feature type="domain" description="PAS" evidence="5">
    <location>
        <begin position="372"/>
        <end position="423"/>
    </location>
</feature>
<dbReference type="SUPFAM" id="SSF55874">
    <property type="entry name" value="ATPase domain of HSP90 chaperone/DNA topoisomerase II/histidine kinase"/>
    <property type="match status" value="1"/>
</dbReference>
<dbReference type="Gene3D" id="3.30.565.10">
    <property type="entry name" value="Histidine kinase-like ATPase, C-terminal domain"/>
    <property type="match status" value="1"/>
</dbReference>
<evidence type="ECO:0000313" key="7">
    <source>
        <dbReference type="EMBL" id="KAK4547905.1"/>
    </source>
</evidence>
<dbReference type="CDD" id="cd00082">
    <property type="entry name" value="HisKA"/>
    <property type="match status" value="1"/>
</dbReference>
<protein>
    <submittedName>
        <fullName evidence="7">Uncharacterized protein</fullName>
    </submittedName>
</protein>
<dbReference type="InterPro" id="IPR003594">
    <property type="entry name" value="HATPase_dom"/>
</dbReference>
<dbReference type="SMART" id="SM00387">
    <property type="entry name" value="HATPase_c"/>
    <property type="match status" value="1"/>
</dbReference>
<keyword evidence="1 2" id="KW-0597">Phosphoprotein</keyword>
<dbReference type="PRINTS" id="PR00344">
    <property type="entry name" value="BCTRLSENSOR"/>
</dbReference>
<dbReference type="PROSITE" id="PS50109">
    <property type="entry name" value="HIS_KIN"/>
    <property type="match status" value="1"/>
</dbReference>
<dbReference type="Pfam" id="PF26131">
    <property type="entry name" value="PAS-like"/>
    <property type="match status" value="1"/>
</dbReference>
<dbReference type="InterPro" id="IPR036890">
    <property type="entry name" value="HATPase_C_sf"/>
</dbReference>
<dbReference type="InterPro" id="IPR013656">
    <property type="entry name" value="PAS_4"/>
</dbReference>
<dbReference type="GO" id="GO:0000155">
    <property type="term" value="F:phosphorelay sensor kinase activity"/>
    <property type="evidence" value="ECO:0007669"/>
    <property type="project" value="InterPro"/>
</dbReference>
<dbReference type="Proteomes" id="UP001324427">
    <property type="component" value="Unassembled WGS sequence"/>
</dbReference>
<dbReference type="PROSITE" id="PS50113">
    <property type="entry name" value="PAC"/>
    <property type="match status" value="1"/>
</dbReference>
<name>A0AAV9JTK2_9PEZI</name>
<dbReference type="SMART" id="SM00388">
    <property type="entry name" value="HisKA"/>
    <property type="match status" value="1"/>
</dbReference>